<protein>
    <submittedName>
        <fullName evidence="2">ABC-type uncharacterized transport system, periplasmic component</fullName>
    </submittedName>
</protein>
<dbReference type="Proteomes" id="UP000251197">
    <property type="component" value="Unassembled WGS sequence"/>
</dbReference>
<keyword evidence="1" id="KW-1133">Transmembrane helix</keyword>
<dbReference type="AlphaFoldDB" id="A0A2X3JDZ7"/>
<evidence type="ECO:0000313" key="2">
    <source>
        <dbReference type="EMBL" id="SQC94191.1"/>
    </source>
</evidence>
<gene>
    <name evidence="2" type="ORF">NCTC12120_07309</name>
</gene>
<organism evidence="2 3">
    <name type="scientific">Cedecea neteri</name>
    <dbReference type="NCBI Taxonomy" id="158822"/>
    <lineage>
        <taxon>Bacteria</taxon>
        <taxon>Pseudomonadati</taxon>
        <taxon>Pseudomonadota</taxon>
        <taxon>Gammaproteobacteria</taxon>
        <taxon>Enterobacterales</taxon>
        <taxon>Enterobacteriaceae</taxon>
        <taxon>Cedecea</taxon>
    </lineage>
</organism>
<name>A0A2X3JDZ7_9ENTR</name>
<reference evidence="2 3" key="1">
    <citation type="submission" date="2018-06" db="EMBL/GenBank/DDBJ databases">
        <authorList>
            <consortium name="Pathogen Informatics"/>
            <person name="Doyle S."/>
        </authorList>
    </citation>
    <scope>NUCLEOTIDE SEQUENCE [LARGE SCALE GENOMIC DNA]</scope>
    <source>
        <strain evidence="2 3">NCTC12120</strain>
    </source>
</reference>
<proteinExistence type="predicted"/>
<dbReference type="EMBL" id="UAVU01000012">
    <property type="protein sequence ID" value="SQC94191.1"/>
    <property type="molecule type" value="Genomic_DNA"/>
</dbReference>
<evidence type="ECO:0000313" key="3">
    <source>
        <dbReference type="Proteomes" id="UP000251197"/>
    </source>
</evidence>
<evidence type="ECO:0000256" key="1">
    <source>
        <dbReference type="SAM" id="Phobius"/>
    </source>
</evidence>
<keyword evidence="1" id="KW-0472">Membrane</keyword>
<feature type="transmembrane region" description="Helical" evidence="1">
    <location>
        <begin position="42"/>
        <end position="60"/>
    </location>
</feature>
<accession>A0A2X3JDZ7</accession>
<keyword evidence="1" id="KW-0812">Transmembrane</keyword>
<sequence>MLLQRLIPGIRALTLALTLVGFSAAAQPEGWQNLRQQAKGQTVYFNAWAAILPLTAIWTGSGMR</sequence>